<evidence type="ECO:0000313" key="2">
    <source>
        <dbReference type="EMBL" id="MFC4612475.1"/>
    </source>
</evidence>
<evidence type="ECO:0000313" key="3">
    <source>
        <dbReference type="Proteomes" id="UP001595993"/>
    </source>
</evidence>
<name>A0ABV9GH02_9ACTN</name>
<reference evidence="3" key="1">
    <citation type="journal article" date="2019" name="Int. J. Syst. Evol. Microbiol.">
        <title>The Global Catalogue of Microorganisms (GCM) 10K type strain sequencing project: providing services to taxonomists for standard genome sequencing and annotation.</title>
        <authorList>
            <consortium name="The Broad Institute Genomics Platform"/>
            <consortium name="The Broad Institute Genome Sequencing Center for Infectious Disease"/>
            <person name="Wu L."/>
            <person name="Ma J."/>
        </authorList>
    </citation>
    <scope>NUCLEOTIDE SEQUENCE [LARGE SCALE GENOMIC DNA]</scope>
    <source>
        <strain evidence="3">CGMCC 4.7139</strain>
    </source>
</reference>
<protein>
    <submittedName>
        <fullName evidence="2">Uncharacterized protein</fullName>
    </submittedName>
</protein>
<organism evidence="2 3">
    <name type="scientific">Streptomyces maoxianensis</name>
    <dbReference type="NCBI Taxonomy" id="1459942"/>
    <lineage>
        <taxon>Bacteria</taxon>
        <taxon>Bacillati</taxon>
        <taxon>Actinomycetota</taxon>
        <taxon>Actinomycetes</taxon>
        <taxon>Kitasatosporales</taxon>
        <taxon>Streptomycetaceae</taxon>
        <taxon>Streptomyces</taxon>
    </lineage>
</organism>
<dbReference type="EMBL" id="JBHSFE010000034">
    <property type="protein sequence ID" value="MFC4612475.1"/>
    <property type="molecule type" value="Genomic_DNA"/>
</dbReference>
<dbReference type="Proteomes" id="UP001595993">
    <property type="component" value="Unassembled WGS sequence"/>
</dbReference>
<feature type="region of interest" description="Disordered" evidence="1">
    <location>
        <begin position="15"/>
        <end position="43"/>
    </location>
</feature>
<proteinExistence type="predicted"/>
<feature type="region of interest" description="Disordered" evidence="1">
    <location>
        <begin position="61"/>
        <end position="89"/>
    </location>
</feature>
<accession>A0ABV9GH02</accession>
<keyword evidence="3" id="KW-1185">Reference proteome</keyword>
<feature type="compositionally biased region" description="Basic and acidic residues" evidence="1">
    <location>
        <begin position="69"/>
        <end position="89"/>
    </location>
</feature>
<evidence type="ECO:0000256" key="1">
    <source>
        <dbReference type="SAM" id="MobiDB-lite"/>
    </source>
</evidence>
<dbReference type="RefSeq" id="WP_381202642.1">
    <property type="nucleotide sequence ID" value="NZ_JBHSFE010000034.1"/>
</dbReference>
<sequence length="103" mass="11104">MSFNPMDPIARLQLVGTAGAFPRERPPALSPKPPQGTGQAPAHVPVRATCSASVHTRFARGQSSVEVTNRMHEATDKADRSQRSERARETLSEFIEAAAPGVR</sequence>
<gene>
    <name evidence="2" type="ORF">ACFO9E_32695</name>
</gene>
<comment type="caution">
    <text evidence="2">The sequence shown here is derived from an EMBL/GenBank/DDBJ whole genome shotgun (WGS) entry which is preliminary data.</text>
</comment>